<sequence>MPLEYTAIFELNSSKKEWKIRVLVSRMWEYFSKNKPEVVLGLETILVDEKVRTQSELSLSSSSGMQNAVENISSEANNNGLPPCSPLTPFTKRQGSLIIDDEAIQESSTRSKRTYKKARGESDSKVENMKKESTKANH</sequence>
<dbReference type="Proteomes" id="UP000028999">
    <property type="component" value="Unassembled WGS sequence"/>
</dbReference>
<evidence type="ECO:0000313" key="4">
    <source>
        <dbReference type="Proteomes" id="UP000028999"/>
    </source>
</evidence>
<proteinExistence type="predicted"/>
<evidence type="ECO:0000313" key="3">
    <source>
        <dbReference type="EMBL" id="CDY66562.1"/>
    </source>
</evidence>
<name>A0A078JMF7_BRANA</name>
<keyword evidence="4" id="KW-1185">Reference proteome</keyword>
<feature type="region of interest" description="Disordered" evidence="1">
    <location>
        <begin position="71"/>
        <end position="138"/>
    </location>
</feature>
<dbReference type="Gramene" id="CDY66562">
    <property type="protein sequence ID" value="CDY66562"/>
    <property type="gene ID" value="GSBRNA2T00054553001"/>
</dbReference>
<protein>
    <submittedName>
        <fullName evidence="2">(rape) hypothetical protein</fullName>
    </submittedName>
    <submittedName>
        <fullName evidence="3">BnaAnng22430D protein</fullName>
    </submittedName>
</protein>
<feature type="compositionally biased region" description="Polar residues" evidence="1">
    <location>
        <begin position="71"/>
        <end position="80"/>
    </location>
</feature>
<feature type="compositionally biased region" description="Basic and acidic residues" evidence="1">
    <location>
        <begin position="118"/>
        <end position="138"/>
    </location>
</feature>
<dbReference type="EMBL" id="LK035326">
    <property type="protein sequence ID" value="CDY66562.1"/>
    <property type="molecule type" value="Genomic_DNA"/>
</dbReference>
<evidence type="ECO:0000256" key="1">
    <source>
        <dbReference type="SAM" id="MobiDB-lite"/>
    </source>
</evidence>
<reference evidence="2" key="3">
    <citation type="submission" date="2021-01" db="EMBL/GenBank/DDBJ databases">
        <authorList>
            <consortium name="Genoscope - CEA"/>
            <person name="William W."/>
        </authorList>
    </citation>
    <scope>NUCLEOTIDE SEQUENCE</scope>
</reference>
<evidence type="ECO:0000313" key="2">
    <source>
        <dbReference type="EMBL" id="CAF2126308.1"/>
    </source>
</evidence>
<dbReference type="PaxDb" id="3708-A0A078JMF7"/>
<organism evidence="3 4">
    <name type="scientific">Brassica napus</name>
    <name type="common">Rape</name>
    <dbReference type="NCBI Taxonomy" id="3708"/>
    <lineage>
        <taxon>Eukaryota</taxon>
        <taxon>Viridiplantae</taxon>
        <taxon>Streptophyta</taxon>
        <taxon>Embryophyta</taxon>
        <taxon>Tracheophyta</taxon>
        <taxon>Spermatophyta</taxon>
        <taxon>Magnoliopsida</taxon>
        <taxon>eudicotyledons</taxon>
        <taxon>Gunneridae</taxon>
        <taxon>Pentapetalae</taxon>
        <taxon>rosids</taxon>
        <taxon>malvids</taxon>
        <taxon>Brassicales</taxon>
        <taxon>Brassicaceae</taxon>
        <taxon>Brassiceae</taxon>
        <taxon>Brassica</taxon>
    </lineage>
</organism>
<dbReference type="EMBL" id="HG994357">
    <property type="protein sequence ID" value="CAF2126308.1"/>
    <property type="molecule type" value="Genomic_DNA"/>
</dbReference>
<reference evidence="3 4" key="1">
    <citation type="journal article" date="2014" name="Science">
        <title>Plant genetics. Early allopolyploid evolution in the post-Neolithic Brassica napus oilseed genome.</title>
        <authorList>
            <person name="Chalhoub B."/>
            <person name="Denoeud F."/>
            <person name="Liu S."/>
            <person name="Parkin I.A."/>
            <person name="Tang H."/>
            <person name="Wang X."/>
            <person name="Chiquet J."/>
            <person name="Belcram H."/>
            <person name="Tong C."/>
            <person name="Samans B."/>
            <person name="Correa M."/>
            <person name="Da Silva C."/>
            <person name="Just J."/>
            <person name="Falentin C."/>
            <person name="Koh C.S."/>
            <person name="Le Clainche I."/>
            <person name="Bernard M."/>
            <person name="Bento P."/>
            <person name="Noel B."/>
            <person name="Labadie K."/>
            <person name="Alberti A."/>
            <person name="Charles M."/>
            <person name="Arnaud D."/>
            <person name="Guo H."/>
            <person name="Daviaud C."/>
            <person name="Alamery S."/>
            <person name="Jabbari K."/>
            <person name="Zhao M."/>
            <person name="Edger P.P."/>
            <person name="Chelaifa H."/>
            <person name="Tack D."/>
            <person name="Lassalle G."/>
            <person name="Mestiri I."/>
            <person name="Schnel N."/>
            <person name="Le Paslier M.C."/>
            <person name="Fan G."/>
            <person name="Renault V."/>
            <person name="Bayer P.E."/>
            <person name="Golicz A.A."/>
            <person name="Manoli S."/>
            <person name="Lee T.H."/>
            <person name="Thi V.H."/>
            <person name="Chalabi S."/>
            <person name="Hu Q."/>
            <person name="Fan C."/>
            <person name="Tollenaere R."/>
            <person name="Lu Y."/>
            <person name="Battail C."/>
            <person name="Shen J."/>
            <person name="Sidebottom C.H."/>
            <person name="Wang X."/>
            <person name="Canaguier A."/>
            <person name="Chauveau A."/>
            <person name="Berard A."/>
            <person name="Deniot G."/>
            <person name="Guan M."/>
            <person name="Liu Z."/>
            <person name="Sun F."/>
            <person name="Lim Y.P."/>
            <person name="Lyons E."/>
            <person name="Town C.D."/>
            <person name="Bancroft I."/>
            <person name="Wang X."/>
            <person name="Meng J."/>
            <person name="Ma J."/>
            <person name="Pires J.C."/>
            <person name="King G.J."/>
            <person name="Brunel D."/>
            <person name="Delourme R."/>
            <person name="Renard M."/>
            <person name="Aury J.M."/>
            <person name="Adams K.L."/>
            <person name="Batley J."/>
            <person name="Snowdon R.J."/>
            <person name="Tost J."/>
            <person name="Edwards D."/>
            <person name="Zhou Y."/>
            <person name="Hua W."/>
            <person name="Sharpe A.G."/>
            <person name="Paterson A.H."/>
            <person name="Guan C."/>
            <person name="Wincker P."/>
        </authorList>
    </citation>
    <scope>NUCLEOTIDE SEQUENCE [LARGE SCALE GENOMIC DNA]</scope>
    <source>
        <strain evidence="4">cv. Darmor-bzh</strain>
    </source>
</reference>
<gene>
    <name evidence="3" type="primary">BnaAnng22430D</name>
    <name evidence="2" type="ORF">DARMORV10_A03P34040.1</name>
    <name evidence="3" type="ORF">GSBRNA2T00054553001</name>
</gene>
<accession>A0A078JMF7</accession>
<dbReference type="Proteomes" id="UP001295469">
    <property type="component" value="Chromosome A03"/>
</dbReference>
<reference evidence="3" key="2">
    <citation type="submission" date="2014-06" db="EMBL/GenBank/DDBJ databases">
        <authorList>
            <person name="Genoscope - CEA"/>
        </authorList>
    </citation>
    <scope>NUCLEOTIDE SEQUENCE</scope>
</reference>
<dbReference type="AlphaFoldDB" id="A0A078JMF7"/>